<dbReference type="InterPro" id="IPR039353">
    <property type="entry name" value="TF_Adf1"/>
</dbReference>
<evidence type="ECO:0000256" key="2">
    <source>
        <dbReference type="SAM" id="MobiDB-lite"/>
    </source>
</evidence>
<feature type="domain" description="MADF" evidence="3">
    <location>
        <begin position="35"/>
        <end position="124"/>
    </location>
</feature>
<evidence type="ECO:0000259" key="3">
    <source>
        <dbReference type="PROSITE" id="PS51029"/>
    </source>
</evidence>
<dbReference type="PROSITE" id="PS51031">
    <property type="entry name" value="BESS"/>
    <property type="match status" value="1"/>
</dbReference>
<dbReference type="EMBL" id="GAMC01001553">
    <property type="protein sequence ID" value="JAC05003.1"/>
    <property type="molecule type" value="mRNA"/>
</dbReference>
<feature type="domain" description="BESS" evidence="4">
    <location>
        <begin position="216"/>
        <end position="255"/>
    </location>
</feature>
<dbReference type="PANTHER" id="PTHR12243">
    <property type="entry name" value="MADF DOMAIN TRANSCRIPTION FACTOR"/>
    <property type="match status" value="1"/>
</dbReference>
<proteinExistence type="evidence at transcript level"/>
<dbReference type="Pfam" id="PF02944">
    <property type="entry name" value="BESS"/>
    <property type="match status" value="1"/>
</dbReference>
<keyword evidence="1" id="KW-0539">Nucleus</keyword>
<name>W8C031_CERCA</name>
<evidence type="ECO:0000256" key="1">
    <source>
        <dbReference type="PROSITE-ProRule" id="PRU00371"/>
    </source>
</evidence>
<dbReference type="GO" id="GO:0003677">
    <property type="term" value="F:DNA binding"/>
    <property type="evidence" value="ECO:0007669"/>
    <property type="project" value="InterPro"/>
</dbReference>
<dbReference type="InterPro" id="IPR006578">
    <property type="entry name" value="MADF-dom"/>
</dbReference>
<evidence type="ECO:0000313" key="5">
    <source>
        <dbReference type="EMBL" id="JAC05003.1"/>
    </source>
</evidence>
<accession>W8C031</accession>
<dbReference type="SMART" id="SM00595">
    <property type="entry name" value="MADF"/>
    <property type="match status" value="1"/>
</dbReference>
<dbReference type="InterPro" id="IPR004210">
    <property type="entry name" value="BESS_motif"/>
</dbReference>
<comment type="subcellular location">
    <subcellularLocation>
        <location evidence="1">Nucleus</location>
    </subcellularLocation>
</comment>
<dbReference type="PANTHER" id="PTHR12243:SF60">
    <property type="entry name" value="SI:CH211-15D5.12-RELATED"/>
    <property type="match status" value="1"/>
</dbReference>
<evidence type="ECO:0000259" key="4">
    <source>
        <dbReference type="PROSITE" id="PS51031"/>
    </source>
</evidence>
<dbReference type="Pfam" id="PF10545">
    <property type="entry name" value="MADF_DNA_bdg"/>
    <property type="match status" value="1"/>
</dbReference>
<dbReference type="GO" id="GO:0006357">
    <property type="term" value="P:regulation of transcription by RNA polymerase II"/>
    <property type="evidence" value="ECO:0007669"/>
    <property type="project" value="TreeGrafter"/>
</dbReference>
<dbReference type="GO" id="GO:0005634">
    <property type="term" value="C:nucleus"/>
    <property type="evidence" value="ECO:0007669"/>
    <property type="project" value="UniProtKB-SubCell"/>
</dbReference>
<reference evidence="5" key="1">
    <citation type="submission" date="2013-07" db="EMBL/GenBank/DDBJ databases">
        <authorList>
            <person name="Geib S."/>
        </authorList>
    </citation>
    <scope>NUCLEOTIDE SEQUENCE</scope>
</reference>
<feature type="region of interest" description="Disordered" evidence="2">
    <location>
        <begin position="143"/>
        <end position="167"/>
    </location>
</feature>
<organism evidence="5">
    <name type="scientific">Ceratitis capitata</name>
    <name type="common">Mediterranean fruit fly</name>
    <name type="synonym">Tephritis capitata</name>
    <dbReference type="NCBI Taxonomy" id="7213"/>
    <lineage>
        <taxon>Eukaryota</taxon>
        <taxon>Metazoa</taxon>
        <taxon>Ecdysozoa</taxon>
        <taxon>Arthropoda</taxon>
        <taxon>Hexapoda</taxon>
        <taxon>Insecta</taxon>
        <taxon>Pterygota</taxon>
        <taxon>Neoptera</taxon>
        <taxon>Endopterygota</taxon>
        <taxon>Diptera</taxon>
        <taxon>Brachycera</taxon>
        <taxon>Muscomorpha</taxon>
        <taxon>Tephritoidea</taxon>
        <taxon>Tephritidae</taxon>
        <taxon>Ceratitis</taxon>
        <taxon>Ceratitis</taxon>
    </lineage>
</organism>
<dbReference type="PROSITE" id="PS51029">
    <property type="entry name" value="MADF"/>
    <property type="match status" value="1"/>
</dbReference>
<protein>
    <recommendedName>
        <fullName evidence="6">Transcription factor Adf-1</fullName>
    </recommendedName>
</protein>
<evidence type="ECO:0008006" key="6">
    <source>
        <dbReference type="Google" id="ProtNLM"/>
    </source>
</evidence>
<reference evidence="5" key="2">
    <citation type="journal article" date="2014" name="BMC Genomics">
        <title>A genomic perspective to assessing quality of mass-reared SIT flies used in Mediterranean fruit fly (Ceratitis capitata) eradication in California.</title>
        <authorList>
            <person name="Calla B."/>
            <person name="Hall B."/>
            <person name="Hou S."/>
            <person name="Geib S.M."/>
        </authorList>
    </citation>
    <scope>NUCLEOTIDE SEQUENCE</scope>
</reference>
<dbReference type="OrthoDB" id="6147983at2759"/>
<sequence length="258" mass="30176">RSARLLVLFYTYNVYCFVVRCLVMNDLVDQKFNIRFLQTVEKYPIIYDPKLKGRSYEIKQWIQCADRAWNEIAKELNCDPLPLKKKWKYFRGIATSKVRQEKMGQKAPPYYLHDYIKFLYPFLQTTRRPIAFNKRLTKEDVAANQFGTDHEQNVDGNADTKGMDEIDQDPLYCDSDSDIASANSSGLLTDPEEKRKSVVTSTCAGNADREQLTSIEYARKQFLYSLLPDLNQMTNSQMRHFKYKVLELIDNILKTNET</sequence>
<dbReference type="AlphaFoldDB" id="W8C031"/>
<dbReference type="GO" id="GO:0005667">
    <property type="term" value="C:transcription regulator complex"/>
    <property type="evidence" value="ECO:0007669"/>
    <property type="project" value="TreeGrafter"/>
</dbReference>
<feature type="non-terminal residue" evidence="5">
    <location>
        <position position="1"/>
    </location>
</feature>